<dbReference type="EMBL" id="BKCJ011362929">
    <property type="protein sequence ID" value="GFD25723.1"/>
    <property type="molecule type" value="Genomic_DNA"/>
</dbReference>
<gene>
    <name evidence="1" type="ORF">Tci_897692</name>
</gene>
<feature type="non-terminal residue" evidence="1">
    <location>
        <position position="1"/>
    </location>
</feature>
<protein>
    <recommendedName>
        <fullName evidence="2">Reverse transcriptase domain-containing protein</fullName>
    </recommendedName>
</protein>
<evidence type="ECO:0008006" key="2">
    <source>
        <dbReference type="Google" id="ProtNLM"/>
    </source>
</evidence>
<feature type="non-terminal residue" evidence="1">
    <location>
        <position position="185"/>
    </location>
</feature>
<name>A0A699UUD9_TANCI</name>
<organism evidence="1">
    <name type="scientific">Tanacetum cinerariifolium</name>
    <name type="common">Dalmatian daisy</name>
    <name type="synonym">Chrysanthemum cinerariifolium</name>
    <dbReference type="NCBI Taxonomy" id="118510"/>
    <lineage>
        <taxon>Eukaryota</taxon>
        <taxon>Viridiplantae</taxon>
        <taxon>Streptophyta</taxon>
        <taxon>Embryophyta</taxon>
        <taxon>Tracheophyta</taxon>
        <taxon>Spermatophyta</taxon>
        <taxon>Magnoliopsida</taxon>
        <taxon>eudicotyledons</taxon>
        <taxon>Gunneridae</taxon>
        <taxon>Pentapetalae</taxon>
        <taxon>asterids</taxon>
        <taxon>campanulids</taxon>
        <taxon>Asterales</taxon>
        <taxon>Asteraceae</taxon>
        <taxon>Asteroideae</taxon>
        <taxon>Anthemideae</taxon>
        <taxon>Anthemidinae</taxon>
        <taxon>Tanacetum</taxon>
    </lineage>
</organism>
<dbReference type="AlphaFoldDB" id="A0A699UUD9"/>
<comment type="caution">
    <text evidence="1">The sequence shown here is derived from an EMBL/GenBank/DDBJ whole genome shotgun (WGS) entry which is preliminary data.</text>
</comment>
<proteinExistence type="predicted"/>
<sequence>RKFNRYSFFETPKVLLLAWDRVFEIKDALGTTKNKPNDLQELFRELSNDVQNIHEELAEYINTPGWNRPAFYDDDDDDDVDYTIVITPNETVDSLIMGDEHLDTVPATESDEFIKSSVENLVPNPSESEGENSGDMPACFTTFLNILFDAEYEFDSVENQSLHNEDFLGEIFSNPLFEEEINSMR</sequence>
<reference evidence="1" key="1">
    <citation type="journal article" date="2019" name="Sci. Rep.">
        <title>Draft genome of Tanacetum cinerariifolium, the natural source of mosquito coil.</title>
        <authorList>
            <person name="Yamashiro T."/>
            <person name="Shiraishi A."/>
            <person name="Satake H."/>
            <person name="Nakayama K."/>
        </authorList>
    </citation>
    <scope>NUCLEOTIDE SEQUENCE</scope>
</reference>
<evidence type="ECO:0000313" key="1">
    <source>
        <dbReference type="EMBL" id="GFD25723.1"/>
    </source>
</evidence>
<accession>A0A699UUD9</accession>